<organism evidence="2 3">
    <name type="scientific">Perkinsus olseni</name>
    <name type="common">Perkinsus atlanticus</name>
    <dbReference type="NCBI Taxonomy" id="32597"/>
    <lineage>
        <taxon>Eukaryota</taxon>
        <taxon>Sar</taxon>
        <taxon>Alveolata</taxon>
        <taxon>Perkinsozoa</taxon>
        <taxon>Perkinsea</taxon>
        <taxon>Perkinsida</taxon>
        <taxon>Perkinsidae</taxon>
        <taxon>Perkinsus</taxon>
    </lineage>
</organism>
<dbReference type="AlphaFoldDB" id="A0A7J6QY73"/>
<evidence type="ECO:0000313" key="2">
    <source>
        <dbReference type="EMBL" id="KAF4712666.1"/>
    </source>
</evidence>
<feature type="compositionally biased region" description="Polar residues" evidence="1">
    <location>
        <begin position="259"/>
        <end position="280"/>
    </location>
</feature>
<gene>
    <name evidence="2" type="ORF">FOZ62_012067</name>
</gene>
<proteinExistence type="predicted"/>
<feature type="compositionally biased region" description="Low complexity" evidence="1">
    <location>
        <begin position="229"/>
        <end position="247"/>
    </location>
</feature>
<dbReference type="Proteomes" id="UP000574390">
    <property type="component" value="Unassembled WGS sequence"/>
</dbReference>
<sequence>VDQAVTHAAARYKSFYDRKAKPSAFYPNARVFLRVHVPNNKLAPRWEGDWYVLDIVGSQDPVKVLRLKHVVTGEIKISNVDHVRLDPVQPDQLPDGLLQRVNREVPDLPPVPAFNPEAPAPDVLHPRRVPPPSTMADEDEFLYGAPAIPPAPAENVRPSPPVSVPPAVSPRRRRVLRPGPVARPPPTPLAPTPPVRESPGLADFATPTASPVAEDPAATDSPPRPAPSRPSLATPPDQPASPVLSPLPSRPSDEPTPVRSRSSSHLLVTPDEYSSPSAPSRDTLRLVDEPPSGRSRSPSSLSPRPAQPSMASSSPSRPSPSSDEPTP</sequence>
<feature type="region of interest" description="Disordered" evidence="1">
    <location>
        <begin position="108"/>
        <end position="327"/>
    </location>
</feature>
<evidence type="ECO:0000313" key="3">
    <source>
        <dbReference type="Proteomes" id="UP000574390"/>
    </source>
</evidence>
<dbReference type="EMBL" id="JABANM010026629">
    <property type="protein sequence ID" value="KAF4712666.1"/>
    <property type="molecule type" value="Genomic_DNA"/>
</dbReference>
<name>A0A7J6QY73_PEROL</name>
<protein>
    <submittedName>
        <fullName evidence="2">Uncharacterized protein</fullName>
    </submittedName>
</protein>
<feature type="compositionally biased region" description="Low complexity" evidence="1">
    <location>
        <begin position="290"/>
        <end position="327"/>
    </location>
</feature>
<comment type="caution">
    <text evidence="2">The sequence shown here is derived from an EMBL/GenBank/DDBJ whole genome shotgun (WGS) entry which is preliminary data.</text>
</comment>
<feature type="compositionally biased region" description="Pro residues" evidence="1">
    <location>
        <begin position="147"/>
        <end position="168"/>
    </location>
</feature>
<feature type="non-terminal residue" evidence="2">
    <location>
        <position position="327"/>
    </location>
</feature>
<evidence type="ECO:0000256" key="1">
    <source>
        <dbReference type="SAM" id="MobiDB-lite"/>
    </source>
</evidence>
<feature type="compositionally biased region" description="Pro residues" evidence="1">
    <location>
        <begin position="181"/>
        <end position="196"/>
    </location>
</feature>
<reference evidence="2 3" key="1">
    <citation type="submission" date="2020-04" db="EMBL/GenBank/DDBJ databases">
        <title>Perkinsus olseni comparative genomics.</title>
        <authorList>
            <person name="Bogema D.R."/>
        </authorList>
    </citation>
    <scope>NUCLEOTIDE SEQUENCE [LARGE SCALE GENOMIC DNA]</scope>
    <source>
        <strain evidence="2">ATCC PRA-205</strain>
    </source>
</reference>
<feature type="non-terminal residue" evidence="2">
    <location>
        <position position="1"/>
    </location>
</feature>
<accession>A0A7J6QY73</accession>